<dbReference type="SUPFAM" id="SSF55961">
    <property type="entry name" value="Bet v1-like"/>
    <property type="match status" value="1"/>
</dbReference>
<evidence type="ECO:0000256" key="4">
    <source>
        <dbReference type="ARBA" id="ARBA00023002"/>
    </source>
</evidence>
<evidence type="ECO:0000256" key="5">
    <source>
        <dbReference type="ARBA" id="ARBA00023004"/>
    </source>
</evidence>
<evidence type="ECO:0000256" key="2">
    <source>
        <dbReference type="ARBA" id="ARBA00022714"/>
    </source>
</evidence>
<evidence type="ECO:0000256" key="1">
    <source>
        <dbReference type="ARBA" id="ARBA00008751"/>
    </source>
</evidence>
<evidence type="ECO:0000313" key="9">
    <source>
        <dbReference type="EMBL" id="SVE47734.1"/>
    </source>
</evidence>
<keyword evidence="5" id="KW-0408">Iron</keyword>
<protein>
    <recommendedName>
        <fullName evidence="8">Rieske domain-containing protein</fullName>
    </recommendedName>
</protein>
<comment type="similarity">
    <text evidence="1">Belongs to the bacterial ring-hydroxylating dioxygenase alpha subunit family.</text>
</comment>
<dbReference type="PANTHER" id="PTHR43756">
    <property type="entry name" value="CHOLINE MONOOXYGENASE, CHLOROPLASTIC"/>
    <property type="match status" value="1"/>
</dbReference>
<organism evidence="9">
    <name type="scientific">marine metagenome</name>
    <dbReference type="NCBI Taxonomy" id="408172"/>
    <lineage>
        <taxon>unclassified sequences</taxon>
        <taxon>metagenomes</taxon>
        <taxon>ecological metagenomes</taxon>
    </lineage>
</organism>
<accession>A0A383DTU2</accession>
<dbReference type="InterPro" id="IPR015881">
    <property type="entry name" value="ARHD_Rieske_2Fe_2S"/>
</dbReference>
<dbReference type="GO" id="GO:0016491">
    <property type="term" value="F:oxidoreductase activity"/>
    <property type="evidence" value="ECO:0007669"/>
    <property type="project" value="UniProtKB-KW"/>
</dbReference>
<sequence length="234" mass="25772">RTSIGTNEVLLVRQKDHSLKILFNNCSHRGTRLCAAVEGNRTSFVCPYHAWTFDLDGTLKGVPDVGSYPTSFDINDPSLHLKSAPRLQDYRGFIFASLSEQGPNLIDYLGKMTDAIDNLVDRAPDGIISVDGGHFRVRYSGNWKLHHENANDTVHPGFVHESSVTAARQSQKGKRGKAKPIDDGQTRGMMASNGLSPKDWNIIELNGMSNGHSFMGGFYKSGLLAPQQDDVVTR</sequence>
<dbReference type="InterPro" id="IPR036922">
    <property type="entry name" value="Rieske_2Fe-2S_sf"/>
</dbReference>
<evidence type="ECO:0000259" key="8">
    <source>
        <dbReference type="PROSITE" id="PS51296"/>
    </source>
</evidence>
<keyword evidence="4" id="KW-0560">Oxidoreductase</keyword>
<proteinExistence type="inferred from homology"/>
<dbReference type="GO" id="GO:0051537">
    <property type="term" value="F:2 iron, 2 sulfur cluster binding"/>
    <property type="evidence" value="ECO:0007669"/>
    <property type="project" value="UniProtKB-KW"/>
</dbReference>
<dbReference type="PRINTS" id="PR00090">
    <property type="entry name" value="RNGDIOXGNASE"/>
</dbReference>
<dbReference type="PROSITE" id="PS51296">
    <property type="entry name" value="RIESKE"/>
    <property type="match status" value="1"/>
</dbReference>
<keyword evidence="2" id="KW-0001">2Fe-2S</keyword>
<dbReference type="PANTHER" id="PTHR43756:SF1">
    <property type="entry name" value="3-PHENYLPROPIONATE_CINNAMIC ACID DIOXYGENASE SUBUNIT ALPHA"/>
    <property type="match status" value="1"/>
</dbReference>
<dbReference type="PROSITE" id="PS00570">
    <property type="entry name" value="RING_HYDROXYL_ALPHA"/>
    <property type="match status" value="1"/>
</dbReference>
<dbReference type="EMBL" id="UINC01220008">
    <property type="protein sequence ID" value="SVE47734.1"/>
    <property type="molecule type" value="Genomic_DNA"/>
</dbReference>
<gene>
    <name evidence="9" type="ORF">METZ01_LOCUS500588</name>
</gene>
<feature type="non-terminal residue" evidence="9">
    <location>
        <position position="1"/>
    </location>
</feature>
<reference evidence="9" key="1">
    <citation type="submission" date="2018-05" db="EMBL/GenBank/DDBJ databases">
        <authorList>
            <person name="Lanie J.A."/>
            <person name="Ng W.-L."/>
            <person name="Kazmierczak K.M."/>
            <person name="Andrzejewski T.M."/>
            <person name="Davidsen T.M."/>
            <person name="Wayne K.J."/>
            <person name="Tettelin H."/>
            <person name="Glass J.I."/>
            <person name="Rusch D."/>
            <person name="Podicherti R."/>
            <person name="Tsui H.-C.T."/>
            <person name="Winkler M.E."/>
        </authorList>
    </citation>
    <scope>NUCLEOTIDE SEQUENCE</scope>
</reference>
<dbReference type="SUPFAM" id="SSF50022">
    <property type="entry name" value="ISP domain"/>
    <property type="match status" value="1"/>
</dbReference>
<name>A0A383DTU2_9ZZZZ</name>
<dbReference type="Gene3D" id="2.102.10.10">
    <property type="entry name" value="Rieske [2Fe-2S] iron-sulphur domain"/>
    <property type="match status" value="1"/>
</dbReference>
<evidence type="ECO:0000256" key="3">
    <source>
        <dbReference type="ARBA" id="ARBA00022723"/>
    </source>
</evidence>
<dbReference type="CDD" id="cd03469">
    <property type="entry name" value="Rieske_RO_Alpha_N"/>
    <property type="match status" value="1"/>
</dbReference>
<feature type="non-terminal residue" evidence="9">
    <location>
        <position position="234"/>
    </location>
</feature>
<dbReference type="InterPro" id="IPR001663">
    <property type="entry name" value="Rng_hydr_dOase-A"/>
</dbReference>
<keyword evidence="6" id="KW-0411">Iron-sulfur</keyword>
<feature type="region of interest" description="Disordered" evidence="7">
    <location>
        <begin position="163"/>
        <end position="193"/>
    </location>
</feature>
<dbReference type="Gene3D" id="3.90.380.10">
    <property type="entry name" value="Naphthalene 1,2-dioxygenase Alpha Subunit, Chain A, domain 1"/>
    <property type="match status" value="1"/>
</dbReference>
<dbReference type="GO" id="GO:0005506">
    <property type="term" value="F:iron ion binding"/>
    <property type="evidence" value="ECO:0007669"/>
    <property type="project" value="InterPro"/>
</dbReference>
<dbReference type="InterPro" id="IPR017941">
    <property type="entry name" value="Rieske_2Fe-2S"/>
</dbReference>
<keyword evidence="3" id="KW-0479">Metal-binding</keyword>
<feature type="domain" description="Rieske" evidence="8">
    <location>
        <begin position="1"/>
        <end position="96"/>
    </location>
</feature>
<dbReference type="AlphaFoldDB" id="A0A383DTU2"/>
<dbReference type="Pfam" id="PF00355">
    <property type="entry name" value="Rieske"/>
    <property type="match status" value="1"/>
</dbReference>
<evidence type="ECO:0000256" key="7">
    <source>
        <dbReference type="SAM" id="MobiDB-lite"/>
    </source>
</evidence>
<evidence type="ECO:0000256" key="6">
    <source>
        <dbReference type="ARBA" id="ARBA00023014"/>
    </source>
</evidence>